<dbReference type="RefSeq" id="XP_013759425.1">
    <property type="nucleotide sequence ID" value="XM_013903971.1"/>
</dbReference>
<dbReference type="GeneID" id="25562186"/>
<dbReference type="Gene3D" id="1.20.1250.20">
    <property type="entry name" value="MFS general substrate transporter like domains"/>
    <property type="match status" value="1"/>
</dbReference>
<dbReference type="Pfam" id="PF07690">
    <property type="entry name" value="MFS_1"/>
    <property type="match status" value="1"/>
</dbReference>
<feature type="transmembrane region" description="Helical" evidence="8">
    <location>
        <begin position="448"/>
        <end position="468"/>
    </location>
</feature>
<organism evidence="9 10">
    <name type="scientific">Thecamonas trahens ATCC 50062</name>
    <dbReference type="NCBI Taxonomy" id="461836"/>
    <lineage>
        <taxon>Eukaryota</taxon>
        <taxon>Apusozoa</taxon>
        <taxon>Apusomonadida</taxon>
        <taxon>Apusomonadidae</taxon>
        <taxon>Thecamonas</taxon>
    </lineage>
</organism>
<keyword evidence="3" id="KW-1003">Cell membrane</keyword>
<reference evidence="9 10" key="1">
    <citation type="submission" date="2010-05" db="EMBL/GenBank/DDBJ databases">
        <title>The Genome Sequence of Thecamonas trahens ATCC 50062.</title>
        <authorList>
            <consortium name="The Broad Institute Genome Sequencing Platform"/>
            <person name="Russ C."/>
            <person name="Cuomo C."/>
            <person name="Shea T."/>
            <person name="Young S.K."/>
            <person name="Zeng Q."/>
            <person name="Koehrsen M."/>
            <person name="Haas B."/>
            <person name="Borodovsky M."/>
            <person name="Guigo R."/>
            <person name="Alvarado L."/>
            <person name="Berlin A."/>
            <person name="Bochicchio J."/>
            <person name="Borenstein D."/>
            <person name="Chapman S."/>
            <person name="Chen Z."/>
            <person name="Freedman E."/>
            <person name="Gellesch M."/>
            <person name="Goldberg J."/>
            <person name="Griggs A."/>
            <person name="Gujja S."/>
            <person name="Heilman E."/>
            <person name="Heiman D."/>
            <person name="Hepburn T."/>
            <person name="Howarth C."/>
            <person name="Jen D."/>
            <person name="Larson L."/>
            <person name="Mehta T."/>
            <person name="Park D."/>
            <person name="Pearson M."/>
            <person name="Roberts A."/>
            <person name="Saif S."/>
            <person name="Shenoy N."/>
            <person name="Sisk P."/>
            <person name="Stolte C."/>
            <person name="Sykes S."/>
            <person name="Thomson T."/>
            <person name="Walk T."/>
            <person name="White J."/>
            <person name="Yandava C."/>
            <person name="Burger G."/>
            <person name="Gray M.W."/>
            <person name="Holland P.W.H."/>
            <person name="King N."/>
            <person name="Lang F.B.F."/>
            <person name="Roger A.J."/>
            <person name="Ruiz-Trillo I."/>
            <person name="Lander E."/>
            <person name="Nusbaum C."/>
        </authorList>
    </citation>
    <scope>NUCLEOTIDE SEQUENCE [LARGE SCALE GENOMIC DNA]</scope>
    <source>
        <strain evidence="9 10">ATCC 50062</strain>
    </source>
</reference>
<keyword evidence="2" id="KW-0813">Transport</keyword>
<keyword evidence="4 8" id="KW-0812">Transmembrane</keyword>
<dbReference type="OrthoDB" id="46230at2759"/>
<feature type="transmembrane region" description="Helical" evidence="8">
    <location>
        <begin position="338"/>
        <end position="361"/>
    </location>
</feature>
<name>A0A0L0D576_THETB</name>
<comment type="subcellular location">
    <subcellularLocation>
        <location evidence="1">Cell membrane</location>
        <topology evidence="1">Multi-pass membrane protein</topology>
    </subcellularLocation>
</comment>
<evidence type="ECO:0000313" key="10">
    <source>
        <dbReference type="Proteomes" id="UP000054408"/>
    </source>
</evidence>
<feature type="transmembrane region" description="Helical" evidence="8">
    <location>
        <begin position="309"/>
        <end position="332"/>
    </location>
</feature>
<evidence type="ECO:0000256" key="2">
    <source>
        <dbReference type="ARBA" id="ARBA00022448"/>
    </source>
</evidence>
<feature type="transmembrane region" description="Helical" evidence="8">
    <location>
        <begin position="237"/>
        <end position="255"/>
    </location>
</feature>
<feature type="compositionally biased region" description="Basic and acidic residues" evidence="7">
    <location>
        <begin position="22"/>
        <end position="40"/>
    </location>
</feature>
<evidence type="ECO:0000256" key="1">
    <source>
        <dbReference type="ARBA" id="ARBA00004651"/>
    </source>
</evidence>
<dbReference type="InterPro" id="IPR011701">
    <property type="entry name" value="MFS"/>
</dbReference>
<gene>
    <name evidence="9" type="ORF">AMSG_02506</name>
</gene>
<dbReference type="InterPro" id="IPR036259">
    <property type="entry name" value="MFS_trans_sf"/>
</dbReference>
<dbReference type="AlphaFoldDB" id="A0A0L0D576"/>
<feature type="transmembrane region" description="Helical" evidence="8">
    <location>
        <begin position="261"/>
        <end position="278"/>
    </location>
</feature>
<feature type="region of interest" description="Disordered" evidence="7">
    <location>
        <begin position="1"/>
        <end position="112"/>
    </location>
</feature>
<accession>A0A0L0D576</accession>
<evidence type="ECO:0000256" key="7">
    <source>
        <dbReference type="SAM" id="MobiDB-lite"/>
    </source>
</evidence>
<feature type="compositionally biased region" description="Low complexity" evidence="7">
    <location>
        <begin position="12"/>
        <end position="21"/>
    </location>
</feature>
<sequence length="562" mass="58328">MSAGERAGARGAGAVPGATRPPHSDRRLFPQHEPKPELKIGIESAVGSETMARSGGEARRVPPPARGSRARPKVVIPSGMPSKAEERALLTGESEHGITASSTRARRSARLDDDDDVWAATAGCWHEAGDGDGDDAGGDGLAGENGGGDGETASFDSGCGAYVSLLRRNAAFRWLLVGGFVTGLGTWFNEVATLVVLQRYTSSAFMVSLYFIIRLLASALFSPVAGVVVDSVPKIKLLLGCDVASTVLVCGYLLVTSSETLWIVYVNVVLIGILSALFRPSKTALVAEMVAPGEDLELANALDSMINSLTFALGSAGSGLVTGLLGTAPAYIFDASSFAFSAGCMVMVMQLAAGGSGYTLVVDSGSASADDAAGDGDSEWAVDTDTSGSAVVRWAKAYAAGLSFVFIKRPLLGVLAVIMAGFKFADAANDLVMTRLVQREYSMGKSNSGLGLGLSFVAVSIGIVLGPFAMRRIQASVYAQVLPLDGRLAFMQAGIGLAGIGFFVVALDLHVAAYMGAMCLVGVGISFMWVQAWTTLQELAIPAIRGRVLSTASSLRLLFGLE</sequence>
<proteinExistence type="predicted"/>
<dbReference type="SUPFAM" id="SSF103473">
    <property type="entry name" value="MFS general substrate transporter"/>
    <property type="match status" value="1"/>
</dbReference>
<evidence type="ECO:0000256" key="5">
    <source>
        <dbReference type="ARBA" id="ARBA00022989"/>
    </source>
</evidence>
<evidence type="ECO:0000313" key="9">
    <source>
        <dbReference type="EMBL" id="KNC47489.1"/>
    </source>
</evidence>
<evidence type="ECO:0000256" key="8">
    <source>
        <dbReference type="SAM" id="Phobius"/>
    </source>
</evidence>
<feature type="compositionally biased region" description="Basic and acidic residues" evidence="7">
    <location>
        <begin position="83"/>
        <end position="96"/>
    </location>
</feature>
<keyword evidence="10" id="KW-1185">Reference proteome</keyword>
<feature type="transmembrane region" description="Helical" evidence="8">
    <location>
        <begin position="411"/>
        <end position="428"/>
    </location>
</feature>
<evidence type="ECO:0000256" key="6">
    <source>
        <dbReference type="ARBA" id="ARBA00023136"/>
    </source>
</evidence>
<dbReference type="CDD" id="cd06173">
    <property type="entry name" value="MFS_MefA_like"/>
    <property type="match status" value="1"/>
</dbReference>
<dbReference type="PANTHER" id="PTHR43266">
    <property type="entry name" value="MACROLIDE-EFFLUX PROTEIN"/>
    <property type="match status" value="1"/>
</dbReference>
<dbReference type="GO" id="GO:0005886">
    <property type="term" value="C:plasma membrane"/>
    <property type="evidence" value="ECO:0007669"/>
    <property type="project" value="UniProtKB-SubCell"/>
</dbReference>
<dbReference type="OMA" id="WVYSMSA"/>
<evidence type="ECO:0000256" key="3">
    <source>
        <dbReference type="ARBA" id="ARBA00022475"/>
    </source>
</evidence>
<dbReference type="PANTHER" id="PTHR43266:SF2">
    <property type="entry name" value="MAJOR FACILITATOR SUPERFAMILY (MFS) PROFILE DOMAIN-CONTAINING PROTEIN"/>
    <property type="match status" value="1"/>
</dbReference>
<protein>
    <submittedName>
        <fullName evidence="9">Major facilitator superfamily transporter MFS_1</fullName>
    </submittedName>
</protein>
<feature type="transmembrane region" description="Helical" evidence="8">
    <location>
        <begin position="174"/>
        <end position="197"/>
    </location>
</feature>
<feature type="transmembrane region" description="Helical" evidence="8">
    <location>
        <begin position="512"/>
        <end position="530"/>
    </location>
</feature>
<feature type="region of interest" description="Disordered" evidence="7">
    <location>
        <begin position="128"/>
        <end position="149"/>
    </location>
</feature>
<dbReference type="GO" id="GO:0022857">
    <property type="term" value="F:transmembrane transporter activity"/>
    <property type="evidence" value="ECO:0007669"/>
    <property type="project" value="InterPro"/>
</dbReference>
<feature type="transmembrane region" description="Helical" evidence="8">
    <location>
        <begin position="203"/>
        <end position="225"/>
    </location>
</feature>
<feature type="transmembrane region" description="Helical" evidence="8">
    <location>
        <begin position="488"/>
        <end position="506"/>
    </location>
</feature>
<dbReference type="Proteomes" id="UP000054408">
    <property type="component" value="Unassembled WGS sequence"/>
</dbReference>
<keyword evidence="5 8" id="KW-1133">Transmembrane helix</keyword>
<feature type="compositionally biased region" description="Gly residues" evidence="7">
    <location>
        <begin position="138"/>
        <end position="149"/>
    </location>
</feature>
<evidence type="ECO:0000256" key="4">
    <source>
        <dbReference type="ARBA" id="ARBA00022692"/>
    </source>
</evidence>
<keyword evidence="6 8" id="KW-0472">Membrane</keyword>
<dbReference type="EMBL" id="GL349447">
    <property type="protein sequence ID" value="KNC47489.1"/>
    <property type="molecule type" value="Genomic_DNA"/>
</dbReference>